<keyword evidence="2" id="KW-1185">Reference proteome</keyword>
<name>A0A2P6PEK1_ROSCH</name>
<evidence type="ECO:0000313" key="1">
    <source>
        <dbReference type="EMBL" id="PRQ20352.1"/>
    </source>
</evidence>
<dbReference type="Proteomes" id="UP000238479">
    <property type="component" value="Chromosome 7"/>
</dbReference>
<evidence type="ECO:0000313" key="2">
    <source>
        <dbReference type="Proteomes" id="UP000238479"/>
    </source>
</evidence>
<protein>
    <submittedName>
        <fullName evidence="1">Uncharacterized protein</fullName>
    </submittedName>
</protein>
<proteinExistence type="predicted"/>
<dbReference type="EMBL" id="PDCK01000045">
    <property type="protein sequence ID" value="PRQ20352.1"/>
    <property type="molecule type" value="Genomic_DNA"/>
</dbReference>
<dbReference type="Gramene" id="PRQ20352">
    <property type="protein sequence ID" value="PRQ20352"/>
    <property type="gene ID" value="RchiOBHm_Chr7g0227241"/>
</dbReference>
<gene>
    <name evidence="1" type="ORF">RchiOBHm_Chr7g0227241</name>
</gene>
<accession>A0A2P6PEK1</accession>
<organism evidence="1 2">
    <name type="scientific">Rosa chinensis</name>
    <name type="common">China rose</name>
    <dbReference type="NCBI Taxonomy" id="74649"/>
    <lineage>
        <taxon>Eukaryota</taxon>
        <taxon>Viridiplantae</taxon>
        <taxon>Streptophyta</taxon>
        <taxon>Embryophyta</taxon>
        <taxon>Tracheophyta</taxon>
        <taxon>Spermatophyta</taxon>
        <taxon>Magnoliopsida</taxon>
        <taxon>eudicotyledons</taxon>
        <taxon>Gunneridae</taxon>
        <taxon>Pentapetalae</taxon>
        <taxon>rosids</taxon>
        <taxon>fabids</taxon>
        <taxon>Rosales</taxon>
        <taxon>Rosaceae</taxon>
        <taxon>Rosoideae</taxon>
        <taxon>Rosoideae incertae sedis</taxon>
        <taxon>Rosa</taxon>
    </lineage>
</organism>
<comment type="caution">
    <text evidence="1">The sequence shown here is derived from an EMBL/GenBank/DDBJ whole genome shotgun (WGS) entry which is preliminary data.</text>
</comment>
<dbReference type="AlphaFoldDB" id="A0A2P6PEK1"/>
<reference evidence="1 2" key="1">
    <citation type="journal article" date="2018" name="Nat. Genet.">
        <title>The Rosa genome provides new insights in the design of modern roses.</title>
        <authorList>
            <person name="Bendahmane M."/>
        </authorList>
    </citation>
    <scope>NUCLEOTIDE SEQUENCE [LARGE SCALE GENOMIC DNA]</scope>
    <source>
        <strain evidence="2">cv. Old Blush</strain>
    </source>
</reference>
<sequence>MRAEKDCGEWVKPREVRDQSKKRTAATGSDWRRRRMGWTWCGCNLETETGGKSLGLFWRKAVEIWWIRVLEENGEVE</sequence>